<keyword evidence="3" id="KW-1185">Reference proteome</keyword>
<dbReference type="EMBL" id="JAWJWI010000002">
    <property type="protein sequence ID" value="MDV4184684.1"/>
    <property type="molecule type" value="Genomic_DNA"/>
</dbReference>
<evidence type="ECO:0000313" key="3">
    <source>
        <dbReference type="Proteomes" id="UP001187203"/>
    </source>
</evidence>
<sequence length="371" mass="42219">MVSWANLETMARSGSKEVDETFVAVDRAEPIPPTDIVAYNELRSCADLVRLHRNGTLDVQPDFQREVVWKKDDQTRFIDSLVKRLPIPSMCFSLDYTTQEWKVIDGLQRMSSIINFLSEDKWVLSDLDDVHPLLRGKANTELQRSNDTNTRRLLSTVLDMSIPITVIRCDYTKTSHMEYLFTIFHRLNSGGVRLNNQEIRNCIYSGPFNDLLKNFDATNSSWKAVKRAIWGRMDRFRPVEILLRTLAFNDRLDAYDGNLARFLNQYMHDMSQDQNLNYQLIEDTLAAVAENAAVALQNLRGKVSLTVVESALVGILSNLTTVQHVNAGSLLTAFDKMLQANEFTEAARYAITSEKNVKARLDIARDAFAGI</sequence>
<feature type="domain" description="GmrSD restriction endonucleases N-terminal" evidence="1">
    <location>
        <begin position="47"/>
        <end position="204"/>
    </location>
</feature>
<dbReference type="Proteomes" id="UP001187203">
    <property type="component" value="Unassembled WGS sequence"/>
</dbReference>
<name>A0ABU3YFQ4_9HYPH</name>
<reference evidence="3" key="1">
    <citation type="journal article" date="2023" name="Int. J. Mol. Sci.">
        <title>Genomic and Metabolic Characterization of Plant Growth-Promoting Rhizobacteria Isolated from Nodules of Clovers Grown in Non-Farmed Soil.</title>
        <authorList>
            <person name="Wojcik M."/>
            <person name="Koper P."/>
            <person name="Zebracki K."/>
            <person name="Marczak M."/>
            <person name="Mazur A."/>
        </authorList>
    </citation>
    <scope>NUCLEOTIDE SEQUENCE [LARGE SCALE GENOMIC DNA]</scope>
    <source>
        <strain evidence="3">KB12</strain>
    </source>
</reference>
<comment type="caution">
    <text evidence="2">The sequence shown here is derived from an EMBL/GenBank/DDBJ whole genome shotgun (WGS) entry which is preliminary data.</text>
</comment>
<dbReference type="PANTHER" id="PTHR39639:SF1">
    <property type="entry name" value="DUF262 DOMAIN-CONTAINING PROTEIN"/>
    <property type="match status" value="1"/>
</dbReference>
<evidence type="ECO:0000259" key="1">
    <source>
        <dbReference type="Pfam" id="PF03235"/>
    </source>
</evidence>
<gene>
    <name evidence="2" type="ORF">R1523_04090</name>
</gene>
<dbReference type="InterPro" id="IPR004919">
    <property type="entry name" value="GmrSD_N"/>
</dbReference>
<protein>
    <submittedName>
        <fullName evidence="2">DUF262 domain-containing protein</fullName>
    </submittedName>
</protein>
<proteinExistence type="predicted"/>
<accession>A0ABU3YFQ4</accession>
<organism evidence="2 3">
    <name type="scientific">Rhizobium brockwellii</name>
    <dbReference type="NCBI Taxonomy" id="3019932"/>
    <lineage>
        <taxon>Bacteria</taxon>
        <taxon>Pseudomonadati</taxon>
        <taxon>Pseudomonadota</taxon>
        <taxon>Alphaproteobacteria</taxon>
        <taxon>Hyphomicrobiales</taxon>
        <taxon>Rhizobiaceae</taxon>
        <taxon>Rhizobium/Agrobacterium group</taxon>
        <taxon>Rhizobium</taxon>
    </lineage>
</organism>
<dbReference type="Pfam" id="PF03235">
    <property type="entry name" value="GmrSD_N"/>
    <property type="match status" value="1"/>
</dbReference>
<dbReference type="RefSeq" id="WP_317275705.1">
    <property type="nucleotide sequence ID" value="NZ_JAWJWH010000002.1"/>
</dbReference>
<dbReference type="PANTHER" id="PTHR39639">
    <property type="entry name" value="CHROMOSOME 16, WHOLE GENOME SHOTGUN SEQUENCE"/>
    <property type="match status" value="1"/>
</dbReference>
<evidence type="ECO:0000313" key="2">
    <source>
        <dbReference type="EMBL" id="MDV4184684.1"/>
    </source>
</evidence>